<proteinExistence type="predicted"/>
<evidence type="ECO:0000313" key="2">
    <source>
        <dbReference type="Proteomes" id="UP000009136"/>
    </source>
</evidence>
<reference evidence="1" key="3">
    <citation type="submission" date="2025-09" db="UniProtKB">
        <authorList>
            <consortium name="Ensembl"/>
        </authorList>
    </citation>
    <scope>IDENTIFICATION</scope>
    <source>
        <strain evidence="1">Hereford</strain>
    </source>
</reference>
<sequence length="58" mass="7001">LQTFHPSPLFFFLQLLKSITVRLEHTFVFWRNFSLILLRFIGKKRMATKLCHPSREIP</sequence>
<dbReference type="AlphaFoldDB" id="A0A3Q1LQX4"/>
<protein>
    <submittedName>
        <fullName evidence="1">Uncharacterized protein</fullName>
    </submittedName>
</protein>
<organism evidence="1 2">
    <name type="scientific">Bos taurus</name>
    <name type="common">Bovine</name>
    <dbReference type="NCBI Taxonomy" id="9913"/>
    <lineage>
        <taxon>Eukaryota</taxon>
        <taxon>Metazoa</taxon>
        <taxon>Chordata</taxon>
        <taxon>Craniata</taxon>
        <taxon>Vertebrata</taxon>
        <taxon>Euteleostomi</taxon>
        <taxon>Mammalia</taxon>
        <taxon>Eutheria</taxon>
        <taxon>Laurasiatheria</taxon>
        <taxon>Artiodactyla</taxon>
        <taxon>Ruminantia</taxon>
        <taxon>Pecora</taxon>
        <taxon>Bovidae</taxon>
        <taxon>Bovinae</taxon>
        <taxon>Bos</taxon>
    </lineage>
</organism>
<accession>A0A3Q1LQX4</accession>
<dbReference type="Bgee" id="ENSBTAG00000053502">
    <property type="expression patterns" value="Expressed in retropharyngeal lymph node and 18 other cell types or tissues"/>
</dbReference>
<evidence type="ECO:0000313" key="1">
    <source>
        <dbReference type="Ensembl" id="ENSBTAP00000059513.3"/>
    </source>
</evidence>
<name>A0A3Q1LQX4_BOVIN</name>
<dbReference type="Proteomes" id="UP000009136">
    <property type="component" value="Chromosome 4"/>
</dbReference>
<keyword evidence="2" id="KW-1185">Reference proteome</keyword>
<reference evidence="1" key="2">
    <citation type="submission" date="2025-08" db="UniProtKB">
        <authorList>
            <consortium name="Ensembl"/>
        </authorList>
    </citation>
    <scope>IDENTIFICATION</scope>
    <source>
        <strain evidence="1">Hereford</strain>
    </source>
</reference>
<dbReference type="InParanoid" id="A0A3Q1LQX4"/>
<dbReference type="InterPro" id="IPR054133">
    <property type="entry name" value="TARP"/>
</dbReference>
<dbReference type="Ensembl" id="ENSBTAT00000074701.3">
    <property type="protein sequence ID" value="ENSBTAP00000059513.3"/>
    <property type="gene ID" value="ENSBTAG00000053502.3"/>
</dbReference>
<dbReference type="GeneTree" id="ENSGT00950000185265"/>
<dbReference type="Pfam" id="PF21951">
    <property type="entry name" value="TARP"/>
    <property type="match status" value="1"/>
</dbReference>
<reference evidence="1" key="1">
    <citation type="submission" date="2018-03" db="EMBL/GenBank/DDBJ databases">
        <title>ARS-UCD1.2.</title>
        <authorList>
            <person name="Rosen B.D."/>
            <person name="Bickhart D.M."/>
            <person name="Koren S."/>
            <person name="Schnabel R.D."/>
            <person name="Hall R."/>
            <person name="Zimin A."/>
            <person name="Dreischer C."/>
            <person name="Schultheiss S."/>
            <person name="Schroeder S.G."/>
            <person name="Elsik C.G."/>
            <person name="Couldrey C."/>
            <person name="Liu G.E."/>
            <person name="Van Tassell C.P."/>
            <person name="Phillippy A.M."/>
            <person name="Smith T.P.L."/>
            <person name="Medrano J.F."/>
        </authorList>
    </citation>
    <scope>NUCLEOTIDE SEQUENCE [LARGE SCALE GENOMIC DNA]</scope>
    <source>
        <strain evidence="1">Hereford</strain>
    </source>
</reference>
<dbReference type="VEuPathDB" id="HostDB:ENSBTAG00000053502"/>